<dbReference type="OrthoDB" id="9761531at2"/>
<evidence type="ECO:0000313" key="3">
    <source>
        <dbReference type="Proteomes" id="UP000196053"/>
    </source>
</evidence>
<proteinExistence type="predicted"/>
<dbReference type="Proteomes" id="UP000196053">
    <property type="component" value="Chromosome I"/>
</dbReference>
<gene>
    <name evidence="2" type="ORF">SD1D_1282</name>
</gene>
<dbReference type="PANTHER" id="PTHR42951:SF22">
    <property type="entry name" value="METALLO BETA-LACTAMASE SUPERFAMILY LIPOPROTEIN"/>
    <property type="match status" value="1"/>
</dbReference>
<dbReference type="InterPro" id="IPR001279">
    <property type="entry name" value="Metallo-B-lactamas"/>
</dbReference>
<dbReference type="Pfam" id="PF00753">
    <property type="entry name" value="Lactamase_B"/>
    <property type="match status" value="1"/>
</dbReference>
<protein>
    <recommendedName>
        <fullName evidence="1">Metallo-beta-lactamase domain-containing protein</fullName>
    </recommendedName>
</protein>
<reference evidence="3" key="1">
    <citation type="submission" date="2015-09" db="EMBL/GenBank/DDBJ databases">
        <authorList>
            <person name="Wibberg D."/>
        </authorList>
    </citation>
    <scope>NUCLEOTIDE SEQUENCE [LARGE SCALE GENOMIC DNA]</scope>
    <source>
        <strain evidence="3">SD1D</strain>
    </source>
</reference>
<dbReference type="Gene3D" id="3.60.15.10">
    <property type="entry name" value="Ribonuclease Z/Hydroxyacylglutathione hydrolase-like"/>
    <property type="match status" value="1"/>
</dbReference>
<organism evidence="2 3">
    <name type="scientific">Herbinix luporum</name>
    <dbReference type="NCBI Taxonomy" id="1679721"/>
    <lineage>
        <taxon>Bacteria</taxon>
        <taxon>Bacillati</taxon>
        <taxon>Bacillota</taxon>
        <taxon>Clostridia</taxon>
        <taxon>Lachnospirales</taxon>
        <taxon>Lachnospiraceae</taxon>
        <taxon>Herbinix</taxon>
    </lineage>
</organism>
<dbReference type="EMBL" id="LN879430">
    <property type="protein sequence ID" value="CUH92828.1"/>
    <property type="molecule type" value="Genomic_DNA"/>
</dbReference>
<dbReference type="AlphaFoldDB" id="A0A0K8J661"/>
<dbReference type="SUPFAM" id="SSF56281">
    <property type="entry name" value="Metallo-hydrolase/oxidoreductase"/>
    <property type="match status" value="1"/>
</dbReference>
<keyword evidence="3" id="KW-1185">Reference proteome</keyword>
<sequence length="176" mass="19595">MIKWYIETRVPVRFPGEGHVEALTAMVSDEDYPFFQYKPIKDGDTWDLGGRIIEALHTPGHSPGSVCFLDKANRILYSGDTVNIGIIIPNKPEGTEKDLAIYRDSIAKIWNRQEEFDKLAIGHDGGLIDKGIVKDYLDLATGILEGSIVGQYEEVGIRKGVVARLGAAELWYRCDA</sequence>
<dbReference type="KEGG" id="hsd:SD1D_1282"/>
<evidence type="ECO:0000313" key="2">
    <source>
        <dbReference type="EMBL" id="CUH92828.1"/>
    </source>
</evidence>
<accession>A0A0K8J661</accession>
<feature type="domain" description="Metallo-beta-lactamase" evidence="1">
    <location>
        <begin position="28"/>
        <end position="106"/>
    </location>
</feature>
<name>A0A0K8J661_9FIRM</name>
<dbReference type="InterPro" id="IPR036866">
    <property type="entry name" value="RibonucZ/Hydroxyglut_hydro"/>
</dbReference>
<dbReference type="PANTHER" id="PTHR42951">
    <property type="entry name" value="METALLO-BETA-LACTAMASE DOMAIN-CONTAINING"/>
    <property type="match status" value="1"/>
</dbReference>
<evidence type="ECO:0000259" key="1">
    <source>
        <dbReference type="Pfam" id="PF00753"/>
    </source>
</evidence>
<dbReference type="InterPro" id="IPR050855">
    <property type="entry name" value="NDM-1-like"/>
</dbReference>